<dbReference type="AlphaFoldDB" id="A0A0S7Y230"/>
<comment type="caution">
    <text evidence="1">The sequence shown here is derived from an EMBL/GenBank/DDBJ whole genome shotgun (WGS) entry which is preliminary data.</text>
</comment>
<proteinExistence type="predicted"/>
<dbReference type="Proteomes" id="UP000051861">
    <property type="component" value="Unassembled WGS sequence"/>
</dbReference>
<organism evidence="1 2">
    <name type="scientific">candidate division WOR-1 bacterium DG_54_3</name>
    <dbReference type="NCBI Taxonomy" id="1703775"/>
    <lineage>
        <taxon>Bacteria</taxon>
        <taxon>Bacillati</taxon>
        <taxon>Saganbacteria</taxon>
    </lineage>
</organism>
<gene>
    <name evidence="1" type="ORF">AMJ44_06215</name>
</gene>
<name>A0A0S7Y230_UNCSA</name>
<dbReference type="EMBL" id="LIZX01000049">
    <property type="protein sequence ID" value="KPJ68595.1"/>
    <property type="molecule type" value="Genomic_DNA"/>
</dbReference>
<reference evidence="1 2" key="1">
    <citation type="journal article" date="2015" name="Microbiome">
        <title>Genomic resolution of linkages in carbon, nitrogen, and sulfur cycling among widespread estuary sediment bacteria.</title>
        <authorList>
            <person name="Baker B.J."/>
            <person name="Lazar C.S."/>
            <person name="Teske A.P."/>
            <person name="Dick G.J."/>
        </authorList>
    </citation>
    <scope>NUCLEOTIDE SEQUENCE [LARGE SCALE GENOMIC DNA]</scope>
    <source>
        <strain evidence="1">DG_54_3</strain>
    </source>
</reference>
<evidence type="ECO:0000313" key="1">
    <source>
        <dbReference type="EMBL" id="KPJ68595.1"/>
    </source>
</evidence>
<evidence type="ECO:0000313" key="2">
    <source>
        <dbReference type="Proteomes" id="UP000051861"/>
    </source>
</evidence>
<protein>
    <submittedName>
        <fullName evidence="1">Uncharacterized protein</fullName>
    </submittedName>
</protein>
<accession>A0A0S7Y230</accession>
<sequence>MKFREIITDKYVMSIKLRLINRKIGLTYFQKEKFDPALRAQATIRSYSSMAELAKKILRDCLDSSYNFIQEAITVYRDHLNKTGLIRVLGNRLDTELDQIVMPKDDLDYSNAVYNLKKELGIYPG</sequence>